<dbReference type="InterPro" id="IPR018247">
    <property type="entry name" value="EF_Hand_1_Ca_BS"/>
</dbReference>
<feature type="chain" id="PRO_5032845399" description="Glucosidase 2 subunit beta" evidence="8">
    <location>
        <begin position="26"/>
        <end position="526"/>
    </location>
</feature>
<dbReference type="InterPro" id="IPR011992">
    <property type="entry name" value="EF-hand-dom_pair"/>
</dbReference>
<dbReference type="Pfam" id="PF12999">
    <property type="entry name" value="PRKCSH-like"/>
    <property type="match status" value="1"/>
</dbReference>
<keyword evidence="12" id="KW-1185">Reference proteome</keyword>
<dbReference type="Gene3D" id="2.70.130.10">
    <property type="entry name" value="Mannose-6-phosphate receptor binding domain"/>
    <property type="match status" value="1"/>
</dbReference>
<evidence type="ECO:0000256" key="6">
    <source>
        <dbReference type="SAM" id="Coils"/>
    </source>
</evidence>
<evidence type="ECO:0000256" key="5">
    <source>
        <dbReference type="ARBA" id="ARBA00023157"/>
    </source>
</evidence>
<evidence type="ECO:0000256" key="7">
    <source>
        <dbReference type="SAM" id="MobiDB-lite"/>
    </source>
</evidence>
<dbReference type="InterPro" id="IPR039794">
    <property type="entry name" value="Gtb1-like"/>
</dbReference>
<dbReference type="PANTHER" id="PTHR12630:SF1">
    <property type="entry name" value="GLUCOSIDASE 2 SUBUNIT BETA"/>
    <property type="match status" value="1"/>
</dbReference>
<keyword evidence="6" id="KW-0175">Coiled coil</keyword>
<dbReference type="CDD" id="cd00112">
    <property type="entry name" value="LDLa"/>
    <property type="match status" value="1"/>
</dbReference>
<protein>
    <recommendedName>
        <fullName evidence="1">Glucosidase 2 subunit beta</fullName>
    </recommendedName>
</protein>
<dbReference type="InterPro" id="IPR036607">
    <property type="entry name" value="PRKCSH"/>
</dbReference>
<dbReference type="AlphaFoldDB" id="A0A834XZE2"/>
<evidence type="ECO:0000256" key="4">
    <source>
        <dbReference type="ARBA" id="ARBA00022837"/>
    </source>
</evidence>
<dbReference type="InterPro" id="IPR002048">
    <property type="entry name" value="EF_hand_dom"/>
</dbReference>
<proteinExistence type="predicted"/>
<dbReference type="SUPFAM" id="SSF47473">
    <property type="entry name" value="EF-hand"/>
    <property type="match status" value="1"/>
</dbReference>
<evidence type="ECO:0000259" key="9">
    <source>
        <dbReference type="PROSITE" id="PS50222"/>
    </source>
</evidence>
<evidence type="ECO:0000259" key="10">
    <source>
        <dbReference type="PROSITE" id="PS51914"/>
    </source>
</evidence>
<gene>
    <name evidence="11" type="ORF">HCN44_004342</name>
</gene>
<evidence type="ECO:0000256" key="2">
    <source>
        <dbReference type="ARBA" id="ARBA00022729"/>
    </source>
</evidence>
<evidence type="ECO:0000256" key="1">
    <source>
        <dbReference type="ARBA" id="ARBA00022387"/>
    </source>
</evidence>
<evidence type="ECO:0000313" key="12">
    <source>
        <dbReference type="Proteomes" id="UP000639338"/>
    </source>
</evidence>
<feature type="region of interest" description="Disordered" evidence="7">
    <location>
        <begin position="302"/>
        <end position="362"/>
    </location>
</feature>
<dbReference type="OrthoDB" id="28322at2759"/>
<feature type="signal peptide" evidence="8">
    <location>
        <begin position="1"/>
        <end position="25"/>
    </location>
</feature>
<dbReference type="Pfam" id="PF13015">
    <property type="entry name" value="PRKCSH_1"/>
    <property type="match status" value="1"/>
</dbReference>
<accession>A0A834XZE2</accession>
<dbReference type="InterPro" id="IPR009011">
    <property type="entry name" value="Man6P_isomerase_rcpt-bd_dom_sf"/>
</dbReference>
<evidence type="ECO:0000256" key="8">
    <source>
        <dbReference type="SAM" id="SignalP"/>
    </source>
</evidence>
<feature type="compositionally biased region" description="Acidic residues" evidence="7">
    <location>
        <begin position="319"/>
        <end position="347"/>
    </location>
</feature>
<dbReference type="EMBL" id="JACMRX010000002">
    <property type="protein sequence ID" value="KAF7994870.1"/>
    <property type="molecule type" value="Genomic_DNA"/>
</dbReference>
<dbReference type="GO" id="GO:0017177">
    <property type="term" value="C:glucosidase II complex"/>
    <property type="evidence" value="ECO:0007669"/>
    <property type="project" value="TreeGrafter"/>
</dbReference>
<keyword evidence="5" id="KW-1015">Disulfide bond</keyword>
<dbReference type="GO" id="GO:0005509">
    <property type="term" value="F:calcium ion binding"/>
    <property type="evidence" value="ECO:0007669"/>
    <property type="project" value="InterPro"/>
</dbReference>
<dbReference type="PANTHER" id="PTHR12630">
    <property type="entry name" value="N-LINKED OLIGOSACCHARIDE PROCESSING"/>
    <property type="match status" value="1"/>
</dbReference>
<dbReference type="PROSITE" id="PS00018">
    <property type="entry name" value="EF_HAND_1"/>
    <property type="match status" value="1"/>
</dbReference>
<dbReference type="Gene3D" id="1.10.238.10">
    <property type="entry name" value="EF-hand"/>
    <property type="match status" value="1"/>
</dbReference>
<comment type="caution">
    <text evidence="11">The sequence shown here is derived from an EMBL/GenBank/DDBJ whole genome shotgun (WGS) entry which is preliminary data.</text>
</comment>
<feature type="domain" description="EF-hand" evidence="9">
    <location>
        <begin position="221"/>
        <end position="256"/>
    </location>
</feature>
<dbReference type="PROSITE" id="PS50222">
    <property type="entry name" value="EF_HAND_2"/>
    <property type="match status" value="1"/>
</dbReference>
<evidence type="ECO:0000313" key="11">
    <source>
        <dbReference type="EMBL" id="KAF7994870.1"/>
    </source>
</evidence>
<feature type="domain" description="MRH" evidence="10">
    <location>
        <begin position="413"/>
        <end position="514"/>
    </location>
</feature>
<evidence type="ECO:0000256" key="3">
    <source>
        <dbReference type="ARBA" id="ARBA00022824"/>
    </source>
</evidence>
<name>A0A834XZE2_APHGI</name>
<dbReference type="PROSITE" id="PS51914">
    <property type="entry name" value="MRH"/>
    <property type="match status" value="1"/>
</dbReference>
<reference evidence="11 12" key="1">
    <citation type="submission" date="2020-08" db="EMBL/GenBank/DDBJ databases">
        <title>Aphidius gifuensis genome sequencing and assembly.</title>
        <authorList>
            <person name="Du Z."/>
        </authorList>
    </citation>
    <scope>NUCLEOTIDE SEQUENCE [LARGE SCALE GENOMIC DNA]</scope>
    <source>
        <strain evidence="11">YNYX2018</strain>
        <tissue evidence="11">Adults</tissue>
    </source>
</reference>
<keyword evidence="3" id="KW-0256">Endoplasmic reticulum</keyword>
<dbReference type="InterPro" id="IPR044865">
    <property type="entry name" value="MRH_dom"/>
</dbReference>
<dbReference type="InterPro" id="IPR002172">
    <property type="entry name" value="LDrepeatLR_classA_rpt"/>
</dbReference>
<dbReference type="InterPro" id="IPR028146">
    <property type="entry name" value="PRKCSH_N"/>
</dbReference>
<keyword evidence="2 8" id="KW-0732">Signal</keyword>
<feature type="compositionally biased region" description="Basic and acidic residues" evidence="7">
    <location>
        <begin position="348"/>
        <end position="361"/>
    </location>
</feature>
<keyword evidence="4" id="KW-0106">Calcium</keyword>
<dbReference type="GO" id="GO:0006491">
    <property type="term" value="P:N-glycan processing"/>
    <property type="evidence" value="ECO:0007669"/>
    <property type="project" value="TreeGrafter"/>
</dbReference>
<dbReference type="Proteomes" id="UP000639338">
    <property type="component" value="Unassembled WGS sequence"/>
</dbReference>
<sequence length="526" mass="59659">MITYLSLISISAVMVLSLELSHVAGSQIPRVRGIPFDKNSLYNPDTFTGCLDGSKKIPFKQVNDDYCDCPDGSDEPGTSACSNGLFHCQNHGHESKDISSSLVNDGVCDCCDASDEYNGKINCQNNCMQLGKEAHAEREKKAALFKEGEELRGQMIKRGKELEIENNEKLAEIRVNFKESESIKIEKERIKLEAEEKESVILEKYKKIEAEKNPVPPIEVSKEHDAEEYFRMLDTDESGTIDLHEMTSKLIFDRDGNGIVSEEEAMYFLGNQDQPNVEEFIYKAWDNIKPIIMKEQGLFVPPAQATPEDPAANVPQDEMKDDEAHDNDETHDDDDEAHEDDDDDTHEEAEKEPEPEVKYTEEEQAIINEAEQSRIEYQKAEKDVMDLQNELRSLEQKVERDYGEDNVFASMDGECYQYTDLEYVYSLCMFGRTTQSSKMGGSEVNLGHWNSWTGPDNNKYSKMKYTNGLTCWNGPARTVDVELICGKENKLIGVGEPSRCEYSMIFTTPALCHASSHHDDETRDEL</sequence>
<feature type="coiled-coil region" evidence="6">
    <location>
        <begin position="363"/>
        <end position="404"/>
    </location>
</feature>
<organism evidence="11 12">
    <name type="scientific">Aphidius gifuensis</name>
    <name type="common">Parasitoid wasp</name>
    <dbReference type="NCBI Taxonomy" id="684658"/>
    <lineage>
        <taxon>Eukaryota</taxon>
        <taxon>Metazoa</taxon>
        <taxon>Ecdysozoa</taxon>
        <taxon>Arthropoda</taxon>
        <taxon>Hexapoda</taxon>
        <taxon>Insecta</taxon>
        <taxon>Pterygota</taxon>
        <taxon>Neoptera</taxon>
        <taxon>Endopterygota</taxon>
        <taxon>Hymenoptera</taxon>
        <taxon>Apocrita</taxon>
        <taxon>Ichneumonoidea</taxon>
        <taxon>Braconidae</taxon>
        <taxon>Aphidiinae</taxon>
        <taxon>Aphidius</taxon>
    </lineage>
</organism>
<dbReference type="SUPFAM" id="SSF50911">
    <property type="entry name" value="Mannose 6-phosphate receptor domain"/>
    <property type="match status" value="1"/>
</dbReference>